<feature type="region of interest" description="Disordered" evidence="7">
    <location>
        <begin position="1"/>
        <end position="26"/>
    </location>
</feature>
<dbReference type="Ensembl" id="ENSATET00000081141.1">
    <property type="protein sequence ID" value="ENSATEP00000078325.1"/>
    <property type="gene ID" value="ENSATEG00000014117.3"/>
</dbReference>
<reference evidence="9" key="3">
    <citation type="submission" date="2025-09" db="UniProtKB">
        <authorList>
            <consortium name="Ensembl"/>
        </authorList>
    </citation>
    <scope>IDENTIFICATION</scope>
</reference>
<dbReference type="InterPro" id="IPR050142">
    <property type="entry name" value="MADS-box/MEF2_TF"/>
</dbReference>
<keyword evidence="3" id="KW-0238">DNA-binding</keyword>
<feature type="compositionally biased region" description="Basic and acidic residues" evidence="7">
    <location>
        <begin position="142"/>
        <end position="154"/>
    </location>
</feature>
<dbReference type="FunFam" id="3.40.1810.10:FF:000002">
    <property type="entry name" value="Serum response factor b"/>
    <property type="match status" value="1"/>
</dbReference>
<evidence type="ECO:0000256" key="3">
    <source>
        <dbReference type="ARBA" id="ARBA00023125"/>
    </source>
</evidence>
<dbReference type="GO" id="GO:0005634">
    <property type="term" value="C:nucleus"/>
    <property type="evidence" value="ECO:0007669"/>
    <property type="project" value="UniProtKB-SubCell"/>
</dbReference>
<dbReference type="AlphaFoldDB" id="A0AAQ6ILQ2"/>
<dbReference type="Proteomes" id="UP000265040">
    <property type="component" value="Chromosome 15"/>
</dbReference>
<dbReference type="InterPro" id="IPR033897">
    <property type="entry name" value="SRF-like_MADS-box"/>
</dbReference>
<keyword evidence="10" id="KW-1185">Reference proteome</keyword>
<evidence type="ECO:0000256" key="2">
    <source>
        <dbReference type="ARBA" id="ARBA00023015"/>
    </source>
</evidence>
<dbReference type="PANTHER" id="PTHR48019">
    <property type="entry name" value="SERUM RESPONSE FACTOR HOMOLOG"/>
    <property type="match status" value="1"/>
</dbReference>
<keyword evidence="4" id="KW-0804">Transcription</keyword>
<protein>
    <recommendedName>
        <fullName evidence="6">Serum response factor</fullName>
    </recommendedName>
</protein>
<name>A0AAQ6ILQ2_ANATE</name>
<keyword evidence="5" id="KW-0539">Nucleus</keyword>
<dbReference type="GO" id="GO:0042060">
    <property type="term" value="P:wound healing"/>
    <property type="evidence" value="ECO:0007669"/>
    <property type="project" value="UniProtKB-ARBA"/>
</dbReference>
<reference evidence="9 10" key="1">
    <citation type="submission" date="2021-04" db="EMBL/GenBank/DDBJ databases">
        <authorList>
            <consortium name="Wellcome Sanger Institute Data Sharing"/>
        </authorList>
    </citation>
    <scope>NUCLEOTIDE SEQUENCE [LARGE SCALE GENOMIC DNA]</scope>
</reference>
<dbReference type="InterPro" id="IPR002100">
    <property type="entry name" value="TF_MADSbox"/>
</dbReference>
<sequence length="545" mass="55456">MLPSQVGSALSGNGSGSGRGTAGHCSGAVGGGIRPVLVRAGQALPGVSDSTGAAGRLGERDAVGMLGANGPGGPRGARPGNGTGITALQTAGQGNMVGLNPGVLLPHGGRFDPDRESAPLCSGSDNDSDSGDDDDPVGSLGDSRRGVKRERGEMEAAVTGQEMGVPPGGYGMVSGGVAGAKPGKKTRGRVKIKMEFIDNKLRRYTTFSKRKTGIMKKAYELSTLTGTQVLLLVASETGHVYTFATRKLQPMITSETGKALIQTCLNSPDSPPRTDPSMDQRMSATGFEETDLTYQVSESESMGDTKETLKPTFTVASLPGTTSSAQSTVPTTSTTMQVSSGPSFPITNYLAPVSASSNISANGTVLKSAGASAGVMQLPSGFTFMPGAGVSQQLQAIQVHPSTQSPSNNDSSPEISHTSSNSTATVSLPATIVTSSVPTSVAGHMMYPSPHTVMYASTPALADGGLTVLNAFSQGTSAMQVSHAQAQDTGAVPQVFLTAPPGTVQIPVSAVQLHPMVIGQQSSGSSNLTELQVVNLDAAQNSKSD</sequence>
<feature type="domain" description="MADS-box" evidence="8">
    <location>
        <begin position="187"/>
        <end position="247"/>
    </location>
</feature>
<evidence type="ECO:0000259" key="8">
    <source>
        <dbReference type="PROSITE" id="PS50066"/>
    </source>
</evidence>
<dbReference type="PRINTS" id="PR00404">
    <property type="entry name" value="MADSDOMAIN"/>
</dbReference>
<evidence type="ECO:0000256" key="4">
    <source>
        <dbReference type="ARBA" id="ARBA00023163"/>
    </source>
</evidence>
<evidence type="ECO:0000256" key="5">
    <source>
        <dbReference type="ARBA" id="ARBA00023242"/>
    </source>
</evidence>
<accession>A0AAQ6ILQ2</accession>
<evidence type="ECO:0000256" key="6">
    <source>
        <dbReference type="ARBA" id="ARBA00072990"/>
    </source>
</evidence>
<feature type="compositionally biased region" description="Polar residues" evidence="7">
    <location>
        <begin position="319"/>
        <end position="340"/>
    </location>
</feature>
<evidence type="ECO:0000313" key="9">
    <source>
        <dbReference type="Ensembl" id="ENSATEP00000078325.1"/>
    </source>
</evidence>
<dbReference type="InterPro" id="IPR036879">
    <property type="entry name" value="TF_MADSbox_sf"/>
</dbReference>
<evidence type="ECO:0000256" key="7">
    <source>
        <dbReference type="SAM" id="MobiDB-lite"/>
    </source>
</evidence>
<dbReference type="GO" id="GO:1902895">
    <property type="term" value="P:positive regulation of miRNA transcription"/>
    <property type="evidence" value="ECO:0007669"/>
    <property type="project" value="UniProtKB-ARBA"/>
</dbReference>
<dbReference type="GO" id="GO:0000981">
    <property type="term" value="F:DNA-binding transcription factor activity, RNA polymerase II-specific"/>
    <property type="evidence" value="ECO:0007669"/>
    <property type="project" value="InterPro"/>
</dbReference>
<feature type="region of interest" description="Disordered" evidence="7">
    <location>
        <begin position="398"/>
        <end position="423"/>
    </location>
</feature>
<evidence type="ECO:0000313" key="10">
    <source>
        <dbReference type="Proteomes" id="UP000265040"/>
    </source>
</evidence>
<dbReference type="CDD" id="cd00266">
    <property type="entry name" value="MADS_SRF_like"/>
    <property type="match status" value="1"/>
</dbReference>
<dbReference type="GO" id="GO:0046983">
    <property type="term" value="F:protein dimerization activity"/>
    <property type="evidence" value="ECO:0007669"/>
    <property type="project" value="InterPro"/>
</dbReference>
<gene>
    <name evidence="9" type="primary">SRF</name>
</gene>
<dbReference type="PROSITE" id="PS00350">
    <property type="entry name" value="MADS_BOX_1"/>
    <property type="match status" value="1"/>
</dbReference>
<dbReference type="SUPFAM" id="SSF55455">
    <property type="entry name" value="SRF-like"/>
    <property type="match status" value="1"/>
</dbReference>
<proteinExistence type="predicted"/>
<dbReference type="Gene3D" id="3.40.1810.10">
    <property type="entry name" value="Transcription factor, MADS-box"/>
    <property type="match status" value="1"/>
</dbReference>
<feature type="compositionally biased region" description="Polar residues" evidence="7">
    <location>
        <begin position="84"/>
        <end position="93"/>
    </location>
</feature>
<feature type="compositionally biased region" description="Acidic residues" evidence="7">
    <location>
        <begin position="126"/>
        <end position="136"/>
    </location>
</feature>
<organism evidence="9 10">
    <name type="scientific">Anabas testudineus</name>
    <name type="common">Climbing perch</name>
    <name type="synonym">Anthias testudineus</name>
    <dbReference type="NCBI Taxonomy" id="64144"/>
    <lineage>
        <taxon>Eukaryota</taxon>
        <taxon>Metazoa</taxon>
        <taxon>Chordata</taxon>
        <taxon>Craniata</taxon>
        <taxon>Vertebrata</taxon>
        <taxon>Euteleostomi</taxon>
        <taxon>Actinopterygii</taxon>
        <taxon>Neopterygii</taxon>
        <taxon>Teleostei</taxon>
        <taxon>Neoteleostei</taxon>
        <taxon>Acanthomorphata</taxon>
        <taxon>Anabantaria</taxon>
        <taxon>Anabantiformes</taxon>
        <taxon>Anabantoidei</taxon>
        <taxon>Anabantidae</taxon>
        <taxon>Anabas</taxon>
    </lineage>
</organism>
<reference evidence="9" key="2">
    <citation type="submission" date="2025-08" db="UniProtKB">
        <authorList>
            <consortium name="Ensembl"/>
        </authorList>
    </citation>
    <scope>IDENTIFICATION</scope>
</reference>
<dbReference type="PROSITE" id="PS50066">
    <property type="entry name" value="MADS_BOX_2"/>
    <property type="match status" value="1"/>
</dbReference>
<dbReference type="GO" id="GO:0045944">
    <property type="term" value="P:positive regulation of transcription by RNA polymerase II"/>
    <property type="evidence" value="ECO:0007669"/>
    <property type="project" value="InterPro"/>
</dbReference>
<feature type="region of interest" description="Disordered" evidence="7">
    <location>
        <begin position="62"/>
        <end position="167"/>
    </location>
</feature>
<dbReference type="GeneTree" id="ENSGT00400000022158"/>
<dbReference type="GO" id="GO:0010736">
    <property type="term" value="F:serum response element binding"/>
    <property type="evidence" value="ECO:0007669"/>
    <property type="project" value="UniProtKB-ARBA"/>
</dbReference>
<dbReference type="Pfam" id="PF00319">
    <property type="entry name" value="SRF-TF"/>
    <property type="match status" value="1"/>
</dbReference>
<keyword evidence="2" id="KW-0805">Transcription regulation</keyword>
<feature type="compositionally biased region" description="Gly residues" evidence="7">
    <location>
        <begin position="67"/>
        <end position="83"/>
    </location>
</feature>
<dbReference type="GO" id="GO:0060379">
    <property type="term" value="P:cardiac muscle cell myoblast differentiation"/>
    <property type="evidence" value="ECO:0007669"/>
    <property type="project" value="UniProtKB-ARBA"/>
</dbReference>
<dbReference type="SMART" id="SM00432">
    <property type="entry name" value="MADS"/>
    <property type="match status" value="1"/>
</dbReference>
<feature type="region of interest" description="Disordered" evidence="7">
    <location>
        <begin position="316"/>
        <end position="340"/>
    </location>
</feature>
<dbReference type="GO" id="GO:0002042">
    <property type="term" value="P:cell migration involved in sprouting angiogenesis"/>
    <property type="evidence" value="ECO:0007669"/>
    <property type="project" value="UniProtKB-ARBA"/>
</dbReference>
<evidence type="ECO:0000256" key="1">
    <source>
        <dbReference type="ARBA" id="ARBA00004123"/>
    </source>
</evidence>
<comment type="subcellular location">
    <subcellularLocation>
        <location evidence="1">Nucleus</location>
    </subcellularLocation>
</comment>